<evidence type="ECO:0000313" key="6">
    <source>
        <dbReference type="EMBL" id="KAK0407301.1"/>
    </source>
</evidence>
<accession>A0AA39HK09</accession>
<dbReference type="SUPFAM" id="SSF75620">
    <property type="entry name" value="Release factor"/>
    <property type="match status" value="1"/>
</dbReference>
<dbReference type="SUPFAM" id="SSF53335">
    <property type="entry name" value="S-adenosyl-L-methionine-dependent methyltransferases"/>
    <property type="match status" value="1"/>
</dbReference>
<keyword evidence="7" id="KW-1185">Reference proteome</keyword>
<evidence type="ECO:0000256" key="3">
    <source>
        <dbReference type="ARBA" id="ARBA00022679"/>
    </source>
</evidence>
<dbReference type="GO" id="GO:0070475">
    <property type="term" value="P:rRNA base methylation"/>
    <property type="evidence" value="ECO:0007669"/>
    <property type="project" value="TreeGrafter"/>
</dbReference>
<sequence length="452" mass="51751">MSFNKTMHDRNPYKKNPPNFTALAREYPELRKHCFITNRGTLNLNFADSEAVRILTLVLLRKDFGLTIELPHNSLVPRVPQRLNYLLFLEDLLLANGLKNSDVTGIDVGTGCSCIYPLMGAAKFRWKFVATEIDETSIKMAKSNVEKNGQTENITVMCPRESTILTEAVNAALCEGFTFSMCNPPFYDFEESSRKYSMDENNACENTVTEGGRPAPRSATVARLNELATEGGEVAFVLRMIEESMELRTRIRLFTSMVGIKASVQKIERVLKTIGDVRYVVSTLDQGRTQRFVLAWTYDNDAILMYMLLRSSAVLRQVRWISTRQKLKNYVFPEIRKEDCEQKYVSGWGPGGQKVNTAQNAVMLRHLPTGIVVKVHEHRLLPKNIDIAFERLKFALDRHVNGENCYEEQFKRLEKEREARTNRKRQKHRLRKQEQTTEPSNAGVLDEEPSGK</sequence>
<protein>
    <recommendedName>
        <fullName evidence="5">Prokaryotic-type class I peptide chain release factors domain-containing protein</fullName>
    </recommendedName>
</protein>
<dbReference type="EMBL" id="JAUCMV010000004">
    <property type="protein sequence ID" value="KAK0407301.1"/>
    <property type="molecule type" value="Genomic_DNA"/>
</dbReference>
<dbReference type="GO" id="GO:0003747">
    <property type="term" value="F:translation release factor activity"/>
    <property type="evidence" value="ECO:0007669"/>
    <property type="project" value="InterPro"/>
</dbReference>
<gene>
    <name evidence="6" type="ORF">QR680_019126</name>
</gene>
<dbReference type="Pfam" id="PF05971">
    <property type="entry name" value="Methyltransf_10"/>
    <property type="match status" value="1"/>
</dbReference>
<comment type="caution">
    <text evidence="6">The sequence shown here is derived from an EMBL/GenBank/DDBJ whole genome shotgun (WGS) entry which is preliminary data.</text>
</comment>
<dbReference type="Proteomes" id="UP001175271">
    <property type="component" value="Unassembled WGS sequence"/>
</dbReference>
<dbReference type="PANTHER" id="PTHR13393:SF0">
    <property type="entry name" value="RNA N6-ADENOSINE-METHYLTRANSFERASE METTL16"/>
    <property type="match status" value="1"/>
</dbReference>
<dbReference type="Gene3D" id="3.30.160.20">
    <property type="match status" value="1"/>
</dbReference>
<feature type="compositionally biased region" description="Basic residues" evidence="4">
    <location>
        <begin position="422"/>
        <end position="431"/>
    </location>
</feature>
<keyword evidence="3" id="KW-0808">Transferase</keyword>
<keyword evidence="2" id="KW-0489">Methyltransferase</keyword>
<evidence type="ECO:0000259" key="5">
    <source>
        <dbReference type="Pfam" id="PF00472"/>
    </source>
</evidence>
<evidence type="ECO:0000256" key="2">
    <source>
        <dbReference type="ARBA" id="ARBA00022603"/>
    </source>
</evidence>
<dbReference type="InterPro" id="IPR045853">
    <property type="entry name" value="Pep_chain_release_fac_I_sf"/>
</dbReference>
<evidence type="ECO:0000256" key="1">
    <source>
        <dbReference type="ARBA" id="ARBA00010835"/>
    </source>
</evidence>
<name>A0AA39HK09_9BILA</name>
<dbReference type="InterPro" id="IPR000352">
    <property type="entry name" value="Pep_chain_release_fac_I"/>
</dbReference>
<dbReference type="PANTHER" id="PTHR13393">
    <property type="entry name" value="SAM-DEPENDENT METHYLTRANSFERASE"/>
    <property type="match status" value="1"/>
</dbReference>
<dbReference type="Gene3D" id="3.40.50.150">
    <property type="entry name" value="Vaccinia Virus protein VP39"/>
    <property type="match status" value="1"/>
</dbReference>
<proteinExistence type="inferred from homology"/>
<dbReference type="Pfam" id="PF00472">
    <property type="entry name" value="RF-1"/>
    <property type="match status" value="1"/>
</dbReference>
<feature type="domain" description="Prokaryotic-type class I peptide chain release factors" evidence="5">
    <location>
        <begin position="334"/>
        <end position="433"/>
    </location>
</feature>
<feature type="region of interest" description="Disordered" evidence="4">
    <location>
        <begin position="417"/>
        <end position="452"/>
    </location>
</feature>
<evidence type="ECO:0000313" key="7">
    <source>
        <dbReference type="Proteomes" id="UP001175271"/>
    </source>
</evidence>
<dbReference type="AlphaFoldDB" id="A0AA39HK09"/>
<evidence type="ECO:0000256" key="4">
    <source>
        <dbReference type="SAM" id="MobiDB-lite"/>
    </source>
</evidence>
<dbReference type="InterPro" id="IPR029063">
    <property type="entry name" value="SAM-dependent_MTases_sf"/>
</dbReference>
<organism evidence="6 7">
    <name type="scientific">Steinernema hermaphroditum</name>
    <dbReference type="NCBI Taxonomy" id="289476"/>
    <lineage>
        <taxon>Eukaryota</taxon>
        <taxon>Metazoa</taxon>
        <taxon>Ecdysozoa</taxon>
        <taxon>Nematoda</taxon>
        <taxon>Chromadorea</taxon>
        <taxon>Rhabditida</taxon>
        <taxon>Tylenchina</taxon>
        <taxon>Panagrolaimomorpha</taxon>
        <taxon>Strongyloidoidea</taxon>
        <taxon>Steinernematidae</taxon>
        <taxon>Steinernema</taxon>
    </lineage>
</organism>
<dbReference type="GO" id="GO:0005634">
    <property type="term" value="C:nucleus"/>
    <property type="evidence" value="ECO:0007669"/>
    <property type="project" value="TreeGrafter"/>
</dbReference>
<reference evidence="6" key="1">
    <citation type="submission" date="2023-06" db="EMBL/GenBank/DDBJ databases">
        <title>Genomic analysis of the entomopathogenic nematode Steinernema hermaphroditum.</title>
        <authorList>
            <person name="Schwarz E.M."/>
            <person name="Heppert J.K."/>
            <person name="Baniya A."/>
            <person name="Schwartz H.T."/>
            <person name="Tan C.-H."/>
            <person name="Antoshechkin I."/>
            <person name="Sternberg P.W."/>
            <person name="Goodrich-Blair H."/>
            <person name="Dillman A.R."/>
        </authorList>
    </citation>
    <scope>NUCLEOTIDE SEQUENCE</scope>
    <source>
        <strain evidence="6">PS9179</strain>
        <tissue evidence="6">Whole animal</tissue>
    </source>
</reference>
<dbReference type="GO" id="GO:0008168">
    <property type="term" value="F:methyltransferase activity"/>
    <property type="evidence" value="ECO:0007669"/>
    <property type="project" value="UniProtKB-KW"/>
</dbReference>
<dbReference type="InterPro" id="IPR010286">
    <property type="entry name" value="METTL16/RlmF"/>
</dbReference>
<comment type="similarity">
    <text evidence="1">Belongs to the prokaryotic/mitochondrial release factor family.</text>
</comment>